<evidence type="ECO:0000256" key="10">
    <source>
        <dbReference type="RuleBase" id="RU003657"/>
    </source>
</evidence>
<dbReference type="PANTHER" id="PTHR43090:SF2">
    <property type="entry name" value="1-(5-PHOSPHORIBOSYL)-5-[(5-PHOSPHORIBOSYLAMINO)METHYLIDENEAMINO] IMIDAZOLE-4-CARBOXAMIDE ISOMERASE"/>
    <property type="match status" value="1"/>
</dbReference>
<dbReference type="InterPro" id="IPR023016">
    <property type="entry name" value="HisA/PriA"/>
</dbReference>
<dbReference type="EC" id="5.3.1.16" evidence="9 11"/>
<dbReference type="CDD" id="cd04732">
    <property type="entry name" value="HisA"/>
    <property type="match status" value="1"/>
</dbReference>
<evidence type="ECO:0000256" key="8">
    <source>
        <dbReference type="ARBA" id="ARBA00023235"/>
    </source>
</evidence>
<evidence type="ECO:0000313" key="12">
    <source>
        <dbReference type="EMBL" id="ACY13020.1"/>
    </source>
</evidence>
<evidence type="ECO:0000256" key="1">
    <source>
        <dbReference type="ARBA" id="ARBA00000901"/>
    </source>
</evidence>
<dbReference type="SUPFAM" id="SSF51366">
    <property type="entry name" value="Ribulose-phoshate binding barrel"/>
    <property type="match status" value="1"/>
</dbReference>
<keyword evidence="5 9" id="KW-0963">Cytoplasm</keyword>
<dbReference type="KEGG" id="hoh:Hoch_0379"/>
<dbReference type="InterPro" id="IPR006062">
    <property type="entry name" value="His_biosynth"/>
</dbReference>
<dbReference type="AlphaFoldDB" id="D0LIZ1"/>
<dbReference type="InterPro" id="IPR013785">
    <property type="entry name" value="Aldolase_TIM"/>
</dbReference>
<dbReference type="Gene3D" id="3.20.20.70">
    <property type="entry name" value="Aldolase class I"/>
    <property type="match status" value="1"/>
</dbReference>
<dbReference type="InterPro" id="IPR044524">
    <property type="entry name" value="Isoase_HisA-like"/>
</dbReference>
<dbReference type="FunFam" id="3.20.20.70:FF:000009">
    <property type="entry name" value="1-(5-phosphoribosyl)-5-[(5-phosphoribosylamino)methylideneamino] imidazole-4-carboxamide isomerase"/>
    <property type="match status" value="1"/>
</dbReference>
<sequence>MKIYPAIDLLGGNVVRLHQGKRSEALVYSNEPAEIVRRFASAGAERVHVVDLDGAFSGERAHREALAEMAAASPVPLQVGGGIRDRAALEAVFATGAGFAVLGTAAVKNPAFAREACAAHPGCVIVAVDARDGVVAIEGWVESAGITAEELGKRAADWGAAGLLYTDVMRDGAQVGPNIATTAALAQAVDIPVIASGGVGTLDDIRALAAAGVPSVVVGRALYENKFTLPEALAAARGE</sequence>
<dbReference type="InterPro" id="IPR011060">
    <property type="entry name" value="RibuloseP-bd_barrel"/>
</dbReference>
<keyword evidence="7 9" id="KW-0368">Histidine biosynthesis</keyword>
<organism evidence="12 13">
    <name type="scientific">Haliangium ochraceum (strain DSM 14365 / JCM 11303 / SMP-2)</name>
    <dbReference type="NCBI Taxonomy" id="502025"/>
    <lineage>
        <taxon>Bacteria</taxon>
        <taxon>Pseudomonadati</taxon>
        <taxon>Myxococcota</taxon>
        <taxon>Polyangia</taxon>
        <taxon>Haliangiales</taxon>
        <taxon>Kofleriaceae</taxon>
        <taxon>Haliangium</taxon>
    </lineage>
</organism>
<dbReference type="PANTHER" id="PTHR43090">
    <property type="entry name" value="1-(5-PHOSPHORIBOSYL)-5-[(5-PHOSPHORIBOSYLAMINO)METHYLIDENEAMINO] IMIDAZOLE-4-CARBOXAMIDE ISOMERASE"/>
    <property type="match status" value="1"/>
</dbReference>
<accession>D0LIZ1</accession>
<reference evidence="12 13" key="1">
    <citation type="journal article" date="2010" name="Stand. Genomic Sci.">
        <title>Complete genome sequence of Haliangium ochraceum type strain (SMP-2).</title>
        <authorList>
            <consortium name="US DOE Joint Genome Institute (JGI-PGF)"/>
            <person name="Ivanova N."/>
            <person name="Daum C."/>
            <person name="Lang E."/>
            <person name="Abt B."/>
            <person name="Kopitz M."/>
            <person name="Saunders E."/>
            <person name="Lapidus A."/>
            <person name="Lucas S."/>
            <person name="Glavina Del Rio T."/>
            <person name="Nolan M."/>
            <person name="Tice H."/>
            <person name="Copeland A."/>
            <person name="Cheng J.F."/>
            <person name="Chen F."/>
            <person name="Bruce D."/>
            <person name="Goodwin L."/>
            <person name="Pitluck S."/>
            <person name="Mavromatis K."/>
            <person name="Pati A."/>
            <person name="Mikhailova N."/>
            <person name="Chen A."/>
            <person name="Palaniappan K."/>
            <person name="Land M."/>
            <person name="Hauser L."/>
            <person name="Chang Y.J."/>
            <person name="Jeffries C.D."/>
            <person name="Detter J.C."/>
            <person name="Brettin T."/>
            <person name="Rohde M."/>
            <person name="Goker M."/>
            <person name="Bristow J."/>
            <person name="Markowitz V."/>
            <person name="Eisen J.A."/>
            <person name="Hugenholtz P."/>
            <person name="Kyrpides N.C."/>
            <person name="Klenk H.P."/>
        </authorList>
    </citation>
    <scope>NUCLEOTIDE SEQUENCE [LARGE SCALE GENOMIC DNA]</scope>
    <source>
        <strain evidence="13">DSM 14365 / CIP 107738 / JCM 11303 / AJ 13395 / SMP-2</strain>
    </source>
</reference>
<dbReference type="GO" id="GO:0005737">
    <property type="term" value="C:cytoplasm"/>
    <property type="evidence" value="ECO:0007669"/>
    <property type="project" value="UniProtKB-SubCell"/>
</dbReference>
<name>D0LIZ1_HALO1</name>
<keyword evidence="8 9" id="KW-0413">Isomerase</keyword>
<dbReference type="GO" id="GO:0003949">
    <property type="term" value="F:1-(5-phosphoribosyl)-5-[(5-phosphoribosylamino)methylideneamino]imidazole-4-carboxamide isomerase activity"/>
    <property type="evidence" value="ECO:0007669"/>
    <property type="project" value="UniProtKB-UniRule"/>
</dbReference>
<proteinExistence type="inferred from homology"/>
<dbReference type="GO" id="GO:0000105">
    <property type="term" value="P:L-histidine biosynthetic process"/>
    <property type="evidence" value="ECO:0007669"/>
    <property type="project" value="UniProtKB-UniRule"/>
</dbReference>
<keyword evidence="6 9" id="KW-0028">Amino-acid biosynthesis</keyword>
<evidence type="ECO:0000256" key="6">
    <source>
        <dbReference type="ARBA" id="ARBA00022605"/>
    </source>
</evidence>
<dbReference type="HOGENOM" id="CLU_048577_1_1_7"/>
<comment type="pathway">
    <text evidence="3 9 11">Amino-acid biosynthesis; L-histidine biosynthesis; L-histidine from 5-phospho-alpha-D-ribose 1-diphosphate: step 4/9.</text>
</comment>
<dbReference type="UniPathway" id="UPA00031">
    <property type="reaction ID" value="UER00009"/>
</dbReference>
<evidence type="ECO:0000313" key="13">
    <source>
        <dbReference type="Proteomes" id="UP000001880"/>
    </source>
</evidence>
<dbReference type="HAMAP" id="MF_01014">
    <property type="entry name" value="HisA"/>
    <property type="match status" value="1"/>
</dbReference>
<feature type="active site" description="Proton donor" evidence="9">
    <location>
        <position position="129"/>
    </location>
</feature>
<dbReference type="GO" id="GO:0000162">
    <property type="term" value="P:L-tryptophan biosynthetic process"/>
    <property type="evidence" value="ECO:0007669"/>
    <property type="project" value="TreeGrafter"/>
</dbReference>
<comment type="subcellular location">
    <subcellularLocation>
        <location evidence="2 9 11">Cytoplasm</location>
    </subcellularLocation>
</comment>
<evidence type="ECO:0000256" key="4">
    <source>
        <dbReference type="ARBA" id="ARBA00009667"/>
    </source>
</evidence>
<comment type="catalytic activity">
    <reaction evidence="1 9 11">
        <text>1-(5-phospho-beta-D-ribosyl)-5-[(5-phospho-beta-D-ribosylamino)methylideneamino]imidazole-4-carboxamide = 5-[(5-phospho-1-deoxy-D-ribulos-1-ylimino)methylamino]-1-(5-phospho-beta-D-ribosyl)imidazole-4-carboxamide</text>
        <dbReference type="Rhea" id="RHEA:15469"/>
        <dbReference type="ChEBI" id="CHEBI:58435"/>
        <dbReference type="ChEBI" id="CHEBI:58525"/>
        <dbReference type="EC" id="5.3.1.16"/>
    </reaction>
</comment>
<comment type="similarity">
    <text evidence="4 9 10">Belongs to the HisA/HisF family.</text>
</comment>
<dbReference type="NCBIfam" id="TIGR00007">
    <property type="entry name" value="1-(5-phosphoribosyl)-5-[(5-phosphoribosylamino)methylideneamino]imidazole-4-carboxamide isomerase"/>
    <property type="match status" value="1"/>
</dbReference>
<evidence type="ECO:0000256" key="11">
    <source>
        <dbReference type="RuleBase" id="RU003658"/>
    </source>
</evidence>
<feature type="active site" description="Proton acceptor" evidence="9">
    <location>
        <position position="8"/>
    </location>
</feature>
<gene>
    <name evidence="9" type="primary">hisA</name>
    <name evidence="12" type="ordered locus">Hoch_0379</name>
</gene>
<dbReference type="STRING" id="502025.Hoch_0379"/>
<protein>
    <recommendedName>
        <fullName evidence="9 11">1-(5-phosphoribosyl)-5-[(5-phosphoribosylamino)methylideneamino] imidazole-4-carboxamide isomerase</fullName>
        <ecNumber evidence="9 11">5.3.1.16</ecNumber>
    </recommendedName>
    <alternativeName>
        <fullName evidence="9">Phosphoribosylformimino-5-aminoimidazole carboxamide ribotide isomerase</fullName>
    </alternativeName>
</protein>
<evidence type="ECO:0000256" key="9">
    <source>
        <dbReference type="HAMAP-Rule" id="MF_01014"/>
    </source>
</evidence>
<dbReference type="OrthoDB" id="9807749at2"/>
<dbReference type="EMBL" id="CP001804">
    <property type="protein sequence ID" value="ACY13020.1"/>
    <property type="molecule type" value="Genomic_DNA"/>
</dbReference>
<dbReference type="RefSeq" id="WP_012825647.1">
    <property type="nucleotide sequence ID" value="NC_013440.1"/>
</dbReference>
<evidence type="ECO:0000256" key="2">
    <source>
        <dbReference type="ARBA" id="ARBA00004496"/>
    </source>
</evidence>
<evidence type="ECO:0000256" key="3">
    <source>
        <dbReference type="ARBA" id="ARBA00005133"/>
    </source>
</evidence>
<dbReference type="Proteomes" id="UP000001880">
    <property type="component" value="Chromosome"/>
</dbReference>
<dbReference type="eggNOG" id="COG0106">
    <property type="taxonomic scope" value="Bacteria"/>
</dbReference>
<evidence type="ECO:0000256" key="5">
    <source>
        <dbReference type="ARBA" id="ARBA00022490"/>
    </source>
</evidence>
<evidence type="ECO:0000256" key="7">
    <source>
        <dbReference type="ARBA" id="ARBA00023102"/>
    </source>
</evidence>
<keyword evidence="13" id="KW-1185">Reference proteome</keyword>
<dbReference type="InterPro" id="IPR006063">
    <property type="entry name" value="HisA_bact_arch"/>
</dbReference>
<dbReference type="Pfam" id="PF00977">
    <property type="entry name" value="His_biosynth"/>
    <property type="match status" value="1"/>
</dbReference>